<organism evidence="2">
    <name type="scientific">uncultured marine group II/III euryarchaeote KM3_53_G07</name>
    <dbReference type="NCBI Taxonomy" id="1456458"/>
    <lineage>
        <taxon>Archaea</taxon>
        <taxon>Methanobacteriati</taxon>
        <taxon>Methanobacteriota</taxon>
        <taxon>environmental samples</taxon>
    </lineage>
</organism>
<accession>A0A075H9N2</accession>
<keyword evidence="1" id="KW-0812">Transmembrane</keyword>
<evidence type="ECO:0000313" key="2">
    <source>
        <dbReference type="EMBL" id="AIF11870.1"/>
    </source>
</evidence>
<sequence length="77" mass="8720">MFDDGSDELLGGLWPFMKRALLLFIPLWIYLICWSAGLNLFISAIAAGLSIPLIQIFEKMKLKRHLDSNKAGENLIK</sequence>
<dbReference type="EMBL" id="KF900929">
    <property type="protein sequence ID" value="AIF11870.1"/>
    <property type="molecule type" value="Genomic_DNA"/>
</dbReference>
<protein>
    <submittedName>
        <fullName evidence="2">Uncharacterized protein</fullName>
    </submittedName>
</protein>
<reference evidence="2" key="1">
    <citation type="journal article" date="2014" name="Genome Biol. Evol.">
        <title>Pangenome evidence for extensive interdomain horizontal transfer affecting lineage core and shell genes in uncultured planktonic thaumarchaeota and euryarchaeota.</title>
        <authorList>
            <person name="Deschamps P."/>
            <person name="Zivanovic Y."/>
            <person name="Moreira D."/>
            <person name="Rodriguez-Valera F."/>
            <person name="Lopez-Garcia P."/>
        </authorList>
    </citation>
    <scope>NUCLEOTIDE SEQUENCE</scope>
</reference>
<dbReference type="AlphaFoldDB" id="A0A075H9N2"/>
<proteinExistence type="predicted"/>
<keyword evidence="1" id="KW-1133">Transmembrane helix</keyword>
<keyword evidence="1" id="KW-0472">Membrane</keyword>
<feature type="transmembrane region" description="Helical" evidence="1">
    <location>
        <begin position="27"/>
        <end position="54"/>
    </location>
</feature>
<evidence type="ECO:0000256" key="1">
    <source>
        <dbReference type="SAM" id="Phobius"/>
    </source>
</evidence>
<name>A0A075H9N2_9EURY</name>